<feature type="region of interest" description="Disordered" evidence="1">
    <location>
        <begin position="58"/>
        <end position="84"/>
    </location>
</feature>
<organism evidence="2 3">
    <name type="scientific">Lysobacter yangpyeongensis</name>
    <dbReference type="NCBI Taxonomy" id="346182"/>
    <lineage>
        <taxon>Bacteria</taxon>
        <taxon>Pseudomonadati</taxon>
        <taxon>Pseudomonadota</taxon>
        <taxon>Gammaproteobacteria</taxon>
        <taxon>Lysobacterales</taxon>
        <taxon>Lysobacteraceae</taxon>
        <taxon>Lysobacter</taxon>
    </lineage>
</organism>
<keyword evidence="3" id="KW-1185">Reference proteome</keyword>
<name>A0ABW0SNA4_9GAMM</name>
<evidence type="ECO:0000313" key="3">
    <source>
        <dbReference type="Proteomes" id="UP001596036"/>
    </source>
</evidence>
<reference evidence="3" key="1">
    <citation type="journal article" date="2019" name="Int. J. Syst. Evol. Microbiol.">
        <title>The Global Catalogue of Microorganisms (GCM) 10K type strain sequencing project: providing services to taxonomists for standard genome sequencing and annotation.</title>
        <authorList>
            <consortium name="The Broad Institute Genomics Platform"/>
            <consortium name="The Broad Institute Genome Sequencing Center for Infectious Disease"/>
            <person name="Wu L."/>
            <person name="Ma J."/>
        </authorList>
    </citation>
    <scope>NUCLEOTIDE SEQUENCE [LARGE SCALE GENOMIC DNA]</scope>
    <source>
        <strain evidence="3">KACC 11407</strain>
    </source>
</reference>
<comment type="caution">
    <text evidence="2">The sequence shown here is derived from an EMBL/GenBank/DDBJ whole genome shotgun (WGS) entry which is preliminary data.</text>
</comment>
<sequence length="84" mass="9208">MNASGFVPFPTSRAGDHAAAPTSPSFVTIRFSSPIPAIVIPAQAGIHFDFVVALGRREQSKGKMDPCFRRDDDLNDPCFRRDDD</sequence>
<dbReference type="RefSeq" id="WP_386755029.1">
    <property type="nucleotide sequence ID" value="NZ_JBHSNM010000003.1"/>
</dbReference>
<dbReference type="EMBL" id="JBHSNM010000003">
    <property type="protein sequence ID" value="MFC5570598.1"/>
    <property type="molecule type" value="Genomic_DNA"/>
</dbReference>
<accession>A0ABW0SNA4</accession>
<feature type="region of interest" description="Disordered" evidence="1">
    <location>
        <begin position="1"/>
        <end position="21"/>
    </location>
</feature>
<protein>
    <submittedName>
        <fullName evidence="2">Uncharacterized protein</fullName>
    </submittedName>
</protein>
<proteinExistence type="predicted"/>
<dbReference type="Proteomes" id="UP001596036">
    <property type="component" value="Unassembled WGS sequence"/>
</dbReference>
<evidence type="ECO:0000313" key="2">
    <source>
        <dbReference type="EMBL" id="MFC5570598.1"/>
    </source>
</evidence>
<gene>
    <name evidence="2" type="ORF">ACFPN1_11060</name>
</gene>
<evidence type="ECO:0000256" key="1">
    <source>
        <dbReference type="SAM" id="MobiDB-lite"/>
    </source>
</evidence>